<dbReference type="GO" id="GO:0016705">
    <property type="term" value="F:oxidoreductase activity, acting on paired donors, with incorporation or reduction of molecular oxygen"/>
    <property type="evidence" value="ECO:0007669"/>
    <property type="project" value="InterPro"/>
</dbReference>
<dbReference type="Proteomes" id="UP000006718">
    <property type="component" value="Chromosome 19"/>
</dbReference>
<accession>A0A5F7Z7K2</accession>
<feature type="chain" id="PRO_5023827740" evidence="3">
    <location>
        <begin position="17"/>
        <end position="276"/>
    </location>
</feature>
<dbReference type="PANTHER" id="PTHR24291:SF196">
    <property type="entry name" value="CYTOCHROME P450 4F11"/>
    <property type="match status" value="1"/>
</dbReference>
<dbReference type="InParanoid" id="A0A5F7Z7K2"/>
<dbReference type="InterPro" id="IPR001128">
    <property type="entry name" value="Cyt_P450"/>
</dbReference>
<evidence type="ECO:0000256" key="2">
    <source>
        <dbReference type="SAM" id="MobiDB-lite"/>
    </source>
</evidence>
<reference evidence="4" key="2">
    <citation type="submission" date="2019-01" db="EMBL/GenBank/DDBJ databases">
        <authorList>
            <person name="Graves T."/>
            <person name="Eichler E.E."/>
            <person name="Wilson R.K."/>
        </authorList>
    </citation>
    <scope>NUCLEOTIDE SEQUENCE [LARGE SCALE GENOMIC DNA]</scope>
    <source>
        <strain evidence="4">17573</strain>
    </source>
</reference>
<dbReference type="GO" id="GO:0020037">
    <property type="term" value="F:heme binding"/>
    <property type="evidence" value="ECO:0007669"/>
    <property type="project" value="InterPro"/>
</dbReference>
<name>A0A5F7Z7K2_MACMU</name>
<dbReference type="AlphaFoldDB" id="A0A5F7Z7K2"/>
<evidence type="ECO:0000313" key="6">
    <source>
        <dbReference type="VGNC" id="VGNC:103612"/>
    </source>
</evidence>
<evidence type="ECO:0000256" key="3">
    <source>
        <dbReference type="SAM" id="SignalP"/>
    </source>
</evidence>
<protein>
    <submittedName>
        <fullName evidence="4">Cytochrome P450 family 4 subfamily F member 11</fullName>
    </submittedName>
</protein>
<gene>
    <name evidence="6" type="primary">CYP4F11</name>
</gene>
<dbReference type="GO" id="GO:0004497">
    <property type="term" value="F:monooxygenase activity"/>
    <property type="evidence" value="ECO:0007669"/>
    <property type="project" value="InterPro"/>
</dbReference>
<dbReference type="Pfam" id="PF00067">
    <property type="entry name" value="p450"/>
    <property type="match status" value="1"/>
</dbReference>
<evidence type="ECO:0000256" key="1">
    <source>
        <dbReference type="ARBA" id="ARBA00010617"/>
    </source>
</evidence>
<dbReference type="Gene3D" id="1.10.630.10">
    <property type="entry name" value="Cytochrome P450"/>
    <property type="match status" value="1"/>
</dbReference>
<keyword evidence="3" id="KW-0732">Signal</keyword>
<dbReference type="SMR" id="A0A5F7Z7K2"/>
<reference evidence="4" key="4">
    <citation type="submission" date="2025-09" db="UniProtKB">
        <authorList>
            <consortium name="Ensembl"/>
        </authorList>
    </citation>
    <scope>IDENTIFICATION</scope>
    <source>
        <strain evidence="4">17573</strain>
    </source>
</reference>
<sequence>MSLYLLIVTVSGPIQAGPSWGWVPGAEDQEDDCRGSILVFGSGKAFTGGSSQLQLCFYSGQDKWQRLASESSARLDMFEHLSLMTLDSLQKCIFNFESNCQEKPSEYIATILELSAFVEKRNQQILLHTDFLYHLTPDGQRFCRSCRLVHDFTDAVIQERRRTLRTQGIDDFLKNKAKSKTLDFIDVLLLSKDEDGKELSDEDIRAEADTFMFEGEGLSVGLQWGQGPLHPSDVAMWSLLGPIPPRKASRIPGTLPARSARASEGSQCSSQMEETS</sequence>
<reference evidence="4" key="3">
    <citation type="submission" date="2025-08" db="UniProtKB">
        <authorList>
            <consortium name="Ensembl"/>
        </authorList>
    </citation>
    <scope>IDENTIFICATION</scope>
    <source>
        <strain evidence="4">17573</strain>
    </source>
</reference>
<feature type="signal peptide" evidence="3">
    <location>
        <begin position="1"/>
        <end position="16"/>
    </location>
</feature>
<dbReference type="VGNC" id="VGNC:103612">
    <property type="gene designation" value="CYP4F11"/>
</dbReference>
<dbReference type="InterPro" id="IPR036396">
    <property type="entry name" value="Cyt_P450_sf"/>
</dbReference>
<dbReference type="InterPro" id="IPR050196">
    <property type="entry name" value="Cytochrome_P450_Monoox"/>
</dbReference>
<proteinExistence type="inferred from homology"/>
<evidence type="ECO:0000313" key="4">
    <source>
        <dbReference type="Ensembl" id="ENSMMUP00000061398.1"/>
    </source>
</evidence>
<dbReference type="Ensembl" id="ENSMMUT00000105214.1">
    <property type="protein sequence ID" value="ENSMMUP00000061398.1"/>
    <property type="gene ID" value="ENSMMUG00000039592.2"/>
</dbReference>
<dbReference type="SUPFAM" id="SSF48264">
    <property type="entry name" value="Cytochrome P450"/>
    <property type="match status" value="1"/>
</dbReference>
<dbReference type="STRING" id="9544.ENSMMUP00000061398"/>
<dbReference type="PANTHER" id="PTHR24291">
    <property type="entry name" value="CYTOCHROME P450 FAMILY 4"/>
    <property type="match status" value="1"/>
</dbReference>
<organism evidence="4 5">
    <name type="scientific">Macaca mulatta</name>
    <name type="common">Rhesus macaque</name>
    <dbReference type="NCBI Taxonomy" id="9544"/>
    <lineage>
        <taxon>Eukaryota</taxon>
        <taxon>Metazoa</taxon>
        <taxon>Chordata</taxon>
        <taxon>Craniata</taxon>
        <taxon>Vertebrata</taxon>
        <taxon>Euteleostomi</taxon>
        <taxon>Mammalia</taxon>
        <taxon>Eutheria</taxon>
        <taxon>Euarchontoglires</taxon>
        <taxon>Primates</taxon>
        <taxon>Haplorrhini</taxon>
        <taxon>Catarrhini</taxon>
        <taxon>Cercopithecidae</taxon>
        <taxon>Cercopithecinae</taxon>
        <taxon>Macaca</taxon>
    </lineage>
</organism>
<keyword evidence="5" id="KW-1185">Reference proteome</keyword>
<feature type="compositionally biased region" description="Polar residues" evidence="2">
    <location>
        <begin position="264"/>
        <end position="276"/>
    </location>
</feature>
<dbReference type="Bgee" id="ENSMMUG00000039592">
    <property type="expression patterns" value="Expressed in colon and 5 other cell types or tissues"/>
</dbReference>
<dbReference type="GO" id="GO:0005506">
    <property type="term" value="F:iron ion binding"/>
    <property type="evidence" value="ECO:0007669"/>
    <property type="project" value="InterPro"/>
</dbReference>
<dbReference type="GeneTree" id="ENSGT00940000164421"/>
<dbReference type="VEuPathDB" id="HostDB:ENSMMUG00000039592"/>
<reference evidence="5" key="1">
    <citation type="journal article" date="2007" name="Science">
        <title>Evolutionary and biomedical insights from the rhesus macaque genome.</title>
        <authorList>
            <person name="Gibbs R.A."/>
            <person name="Rogers J."/>
            <person name="Katze M.G."/>
            <person name="Bumgarner R."/>
            <person name="Weinstock G.M."/>
            <person name="Mardis E.R."/>
            <person name="Remington K.A."/>
            <person name="Strausberg R.L."/>
            <person name="Venter J.C."/>
            <person name="Wilson R.K."/>
            <person name="Batzer M.A."/>
            <person name="Bustamante C.D."/>
            <person name="Eichler E.E."/>
            <person name="Hahn M.W."/>
            <person name="Hardison R.C."/>
            <person name="Makova K.D."/>
            <person name="Miller W."/>
            <person name="Milosavljevic A."/>
            <person name="Palermo R.E."/>
            <person name="Siepel A."/>
            <person name="Sikela J.M."/>
            <person name="Attaway T."/>
            <person name="Bell S."/>
            <person name="Bernard K.E."/>
            <person name="Buhay C.J."/>
            <person name="Chandrabose M.N."/>
            <person name="Dao M."/>
            <person name="Davis C."/>
            <person name="Delehaunty K.D."/>
            <person name="Ding Y."/>
            <person name="Dinh H.H."/>
            <person name="Dugan-Rocha S."/>
            <person name="Fulton L.A."/>
            <person name="Gabisi R.A."/>
            <person name="Garner T.T."/>
            <person name="Godfrey J."/>
            <person name="Hawes A.C."/>
            <person name="Hernandez J."/>
            <person name="Hines S."/>
            <person name="Holder M."/>
            <person name="Hume J."/>
            <person name="Jhangiani S.N."/>
            <person name="Joshi V."/>
            <person name="Khan Z.M."/>
            <person name="Kirkness E.F."/>
            <person name="Cree A."/>
            <person name="Fowler R.G."/>
            <person name="Lee S."/>
            <person name="Lewis L.R."/>
            <person name="Li Z."/>
            <person name="Liu Y.-S."/>
            <person name="Moore S.M."/>
            <person name="Muzny D."/>
            <person name="Nazareth L.V."/>
            <person name="Ngo D.N."/>
            <person name="Okwuonu G.O."/>
            <person name="Pai G."/>
            <person name="Parker D."/>
            <person name="Paul H.A."/>
            <person name="Pfannkoch C."/>
            <person name="Pohl C.S."/>
            <person name="Rogers Y.-H.C."/>
            <person name="Ruiz S.J."/>
            <person name="Sabo A."/>
            <person name="Santibanez J."/>
            <person name="Schneider B.W."/>
            <person name="Smith S.M."/>
            <person name="Sodergren E."/>
            <person name="Svatek A.F."/>
            <person name="Utterback T.R."/>
            <person name="Vattathil S."/>
            <person name="Warren W."/>
            <person name="White C.S."/>
            <person name="Chinwalla A.T."/>
            <person name="Feng Y."/>
            <person name="Halpern A.L."/>
            <person name="Hillier L.W."/>
            <person name="Huang X."/>
            <person name="Minx P."/>
            <person name="Nelson J.O."/>
            <person name="Pepin K.H."/>
            <person name="Qin X."/>
            <person name="Sutton G.G."/>
            <person name="Venter E."/>
            <person name="Walenz B.P."/>
            <person name="Wallis J.W."/>
            <person name="Worley K.C."/>
            <person name="Yang S.-P."/>
            <person name="Jones S.M."/>
            <person name="Marra M.A."/>
            <person name="Rocchi M."/>
            <person name="Schein J.E."/>
            <person name="Baertsch R."/>
            <person name="Clarke L."/>
            <person name="Csuros M."/>
            <person name="Glasscock J."/>
            <person name="Harris R.A."/>
            <person name="Havlak P."/>
            <person name="Jackson A.R."/>
            <person name="Jiang H."/>
            <person name="Liu Y."/>
            <person name="Messina D.N."/>
            <person name="Shen Y."/>
            <person name="Song H.X.-Z."/>
            <person name="Wylie T."/>
            <person name="Zhang L."/>
            <person name="Birney E."/>
            <person name="Han K."/>
            <person name="Konkel M.K."/>
            <person name="Lee J."/>
            <person name="Smit A.F.A."/>
            <person name="Ullmer B."/>
            <person name="Wang H."/>
            <person name="Xing J."/>
            <person name="Burhans R."/>
            <person name="Cheng Z."/>
            <person name="Karro J.E."/>
            <person name="Ma J."/>
            <person name="Raney B."/>
            <person name="She X."/>
            <person name="Cox M.J."/>
            <person name="Demuth J.P."/>
            <person name="Dumas L.J."/>
            <person name="Han S.-G."/>
            <person name="Hopkins J."/>
            <person name="Karimpour-Fard A."/>
            <person name="Kim Y.H."/>
            <person name="Pollack J.R."/>
            <person name="Vinar T."/>
            <person name="Addo-Quaye C."/>
            <person name="Degenhardt J."/>
            <person name="Denby A."/>
            <person name="Hubisz M.J."/>
            <person name="Indap A."/>
            <person name="Kosiol C."/>
            <person name="Lahn B.T."/>
            <person name="Lawson H.A."/>
            <person name="Marklein A."/>
            <person name="Nielsen R."/>
            <person name="Vallender E.J."/>
            <person name="Clark A.G."/>
            <person name="Ferguson B."/>
            <person name="Hernandez R.D."/>
            <person name="Hirani K."/>
            <person name="Kehrer-Sawatzki H."/>
            <person name="Kolb J."/>
            <person name="Patil S."/>
            <person name="Pu L.-L."/>
            <person name="Ren Y."/>
            <person name="Smith D.G."/>
            <person name="Wheeler D.A."/>
            <person name="Schenck I."/>
            <person name="Ball E.V."/>
            <person name="Chen R."/>
            <person name="Cooper D.N."/>
            <person name="Giardine B."/>
            <person name="Hsu F."/>
            <person name="Kent W.J."/>
            <person name="Lesk A."/>
            <person name="Nelson D.L."/>
            <person name="O'brien W.E."/>
            <person name="Pruefer K."/>
            <person name="Stenson P.D."/>
            <person name="Wallace J.C."/>
            <person name="Ke H."/>
            <person name="Liu X.-M."/>
            <person name="Wang P."/>
            <person name="Xiang A.P."/>
            <person name="Yang F."/>
            <person name="Barber G.P."/>
            <person name="Haussler D."/>
            <person name="Karolchik D."/>
            <person name="Kern A.D."/>
            <person name="Kuhn R.M."/>
            <person name="Smith K.E."/>
            <person name="Zwieg A.S."/>
        </authorList>
    </citation>
    <scope>NUCLEOTIDE SEQUENCE [LARGE SCALE GENOMIC DNA]</scope>
    <source>
        <strain evidence="5">17573</strain>
    </source>
</reference>
<comment type="similarity">
    <text evidence="1">Belongs to the cytochrome P450 family.</text>
</comment>
<evidence type="ECO:0000313" key="5">
    <source>
        <dbReference type="Proteomes" id="UP000006718"/>
    </source>
</evidence>
<feature type="region of interest" description="Disordered" evidence="2">
    <location>
        <begin position="246"/>
        <end position="276"/>
    </location>
</feature>